<protein>
    <recommendedName>
        <fullName evidence="2">Putative agmatine deiminase</fullName>
        <ecNumber evidence="2">3.5.3.12</ecNumber>
    </recommendedName>
    <alternativeName>
        <fullName evidence="2">Agmatine iminohydrolase</fullName>
    </alternativeName>
</protein>
<dbReference type="Proteomes" id="UP000001299">
    <property type="component" value="Chromosome 1"/>
</dbReference>
<evidence type="ECO:0000256" key="2">
    <source>
        <dbReference type="HAMAP-Rule" id="MF_01841"/>
    </source>
</evidence>
<gene>
    <name evidence="2 3" type="primary">aguA</name>
    <name evidence="3" type="ordered locus">bpr_I1200</name>
</gene>
<dbReference type="EC" id="3.5.3.12" evidence="2"/>
<dbReference type="InterPro" id="IPR007466">
    <property type="entry name" value="Peptidyl-Arg-deiminase_porph"/>
</dbReference>
<dbReference type="Pfam" id="PF04371">
    <property type="entry name" value="PAD_porph"/>
    <property type="match status" value="1"/>
</dbReference>
<dbReference type="NCBIfam" id="TIGR03380">
    <property type="entry name" value="agmatine_aguA"/>
    <property type="match status" value="1"/>
</dbReference>
<dbReference type="STRING" id="515622.bpr_I1200"/>
<dbReference type="HAMAP" id="MF_01841">
    <property type="entry name" value="Agmatine_deimin"/>
    <property type="match status" value="1"/>
</dbReference>
<evidence type="ECO:0000313" key="3">
    <source>
        <dbReference type="EMBL" id="ADL33939.1"/>
    </source>
</evidence>
<dbReference type="PANTHER" id="PTHR31377:SF0">
    <property type="entry name" value="AGMATINE DEIMINASE-RELATED"/>
    <property type="match status" value="1"/>
</dbReference>
<dbReference type="GO" id="GO:0047632">
    <property type="term" value="F:agmatine deiminase activity"/>
    <property type="evidence" value="ECO:0007669"/>
    <property type="project" value="UniProtKB-UniRule"/>
</dbReference>
<name>E0S2B4_BUTPB</name>
<reference evidence="3 4" key="1">
    <citation type="journal article" date="2010" name="PLoS ONE">
        <title>The glycobiome of the rumen bacterium Butyrivibrio proteoclasticus B316(T) highlights adaptation to a polysaccharide-rich environment.</title>
        <authorList>
            <person name="Kelly W.J."/>
            <person name="Leahy S.C."/>
            <person name="Altermann E."/>
            <person name="Yeoman C.J."/>
            <person name="Dunne J.C."/>
            <person name="Kong Z."/>
            <person name="Pacheco D.M."/>
            <person name="Li D."/>
            <person name="Noel S.J."/>
            <person name="Moon C.D."/>
            <person name="Cookson A.L."/>
            <person name="Attwood G.T."/>
        </authorList>
    </citation>
    <scope>NUCLEOTIDE SEQUENCE [LARGE SCALE GENOMIC DNA]</scope>
    <source>
        <strain evidence="4">ATCC 51982 / DSM 14932 / B316</strain>
    </source>
</reference>
<dbReference type="SUPFAM" id="SSF55909">
    <property type="entry name" value="Pentein"/>
    <property type="match status" value="1"/>
</dbReference>
<sequence>MSEVTNSVPKQDGFYMPAEYSRHDGTIMIYPVRPGSWGKDRSGALYSFANVFIEILKREYLYLIADKEHWMEAKDFLKEIIADYVEGIGDLVTPITDEEEERILLSAESMRKIANISTAAEVLENRYLVMPIDSDDAWARDVGPTFVIRNRKLDNESDKRDLEETPRPEIRGINWSFNAWGGEVDGLYASWDKDDLVAKGFCDKIDLDYYSAEPFVLEGGSIHCDGEGTCMVTESCLLSAGRNPKMTKNQIEDRLKEYLGVEKVLWLPRGIYNDETNEHVDNVCAFIRPGEVVLAWTNNVNDPQYELSRADLEYLEKETDAKGRKIVVHKLPIPDHPVLVTEEDLDNYEFEEGEDFREVGERLAASYVNFYFVNDAALIPQFGGENEDSDLRALEILGKLLPDREIIGIPARDILLGGGNIHCITQQIPENNLGET</sequence>
<comment type="similarity">
    <text evidence="2">Belongs to the agmatine deiminase family.</text>
</comment>
<keyword evidence="4" id="KW-1185">Reference proteome</keyword>
<dbReference type="eggNOG" id="COG2957">
    <property type="taxonomic scope" value="Bacteria"/>
</dbReference>
<dbReference type="HOGENOM" id="CLU_037682_1_0_9"/>
<feature type="active site" description="Amidino-cysteine intermediate" evidence="2">
    <location>
        <position position="423"/>
    </location>
</feature>
<proteinExistence type="inferred from homology"/>
<comment type="catalytic activity">
    <reaction evidence="2">
        <text>agmatine + H2O = N-carbamoylputrescine + NH4(+)</text>
        <dbReference type="Rhea" id="RHEA:18037"/>
        <dbReference type="ChEBI" id="CHEBI:15377"/>
        <dbReference type="ChEBI" id="CHEBI:28938"/>
        <dbReference type="ChEBI" id="CHEBI:58145"/>
        <dbReference type="ChEBI" id="CHEBI:58318"/>
        <dbReference type="EC" id="3.5.3.12"/>
    </reaction>
</comment>
<keyword evidence="1 2" id="KW-0378">Hydrolase</keyword>
<dbReference type="RefSeq" id="WP_013280593.1">
    <property type="nucleotide sequence ID" value="NC_014387.1"/>
</dbReference>
<dbReference type="InterPro" id="IPR017754">
    <property type="entry name" value="Agmatine_deiminase"/>
</dbReference>
<dbReference type="Gene3D" id="3.75.10.10">
    <property type="entry name" value="L-arginine/glycine Amidinotransferase, Chain A"/>
    <property type="match status" value="1"/>
</dbReference>
<evidence type="ECO:0000256" key="1">
    <source>
        <dbReference type="ARBA" id="ARBA00022801"/>
    </source>
</evidence>
<organism evidence="3 4">
    <name type="scientific">Butyrivibrio proteoclasticus (strain ATCC 51982 / DSM 14932 / B316)</name>
    <name type="common">Clostridium proteoclasticum</name>
    <dbReference type="NCBI Taxonomy" id="515622"/>
    <lineage>
        <taxon>Bacteria</taxon>
        <taxon>Bacillati</taxon>
        <taxon>Bacillota</taxon>
        <taxon>Clostridia</taxon>
        <taxon>Lachnospirales</taxon>
        <taxon>Lachnospiraceae</taxon>
        <taxon>Butyrivibrio</taxon>
    </lineage>
</organism>
<dbReference type="GO" id="GO:0004668">
    <property type="term" value="F:protein-arginine deiminase activity"/>
    <property type="evidence" value="ECO:0007669"/>
    <property type="project" value="InterPro"/>
</dbReference>
<evidence type="ECO:0000313" key="4">
    <source>
        <dbReference type="Proteomes" id="UP000001299"/>
    </source>
</evidence>
<dbReference type="KEGG" id="bpb:bpr_I1200"/>
<dbReference type="AlphaFoldDB" id="E0S2B4"/>
<dbReference type="EMBL" id="CP001810">
    <property type="protein sequence ID" value="ADL33939.1"/>
    <property type="molecule type" value="Genomic_DNA"/>
</dbReference>
<dbReference type="PANTHER" id="PTHR31377">
    <property type="entry name" value="AGMATINE DEIMINASE-RELATED"/>
    <property type="match status" value="1"/>
</dbReference>
<accession>E0S2B4</accession>
<dbReference type="GO" id="GO:0009446">
    <property type="term" value="P:putrescine biosynthetic process"/>
    <property type="evidence" value="ECO:0007669"/>
    <property type="project" value="InterPro"/>
</dbReference>